<dbReference type="KEGG" id="miz:BAB75_09475"/>
<name>A0A7V8LR86_9MYCO</name>
<reference evidence="3 4" key="1">
    <citation type="submission" date="2015-09" db="EMBL/GenBank/DDBJ databases">
        <title>Genome Sequences of Mycobacterium immunogenum Isolates, Recuperated from a Chloraminated Drinking Water Distribution System Simulator Subjected to Episodes of Nitrification.</title>
        <authorList>
            <person name="Gomez-Alvarez V."/>
            <person name="Revetta R.P."/>
        </authorList>
    </citation>
    <scope>NUCLEOTIDE SEQUENCE [LARGE SCALE GENOMIC DNA]</scope>
    <source>
        <strain evidence="1 3">H008</strain>
        <strain evidence="2 4">H076</strain>
    </source>
</reference>
<sequence length="158" mass="17815">MVSFPPWWKGGYPDVEKLLAKSLIQPWLGDVKVEYWLPANALEQIQDGVEFLRVRRIGGRINLNEKRDEPVVQFAALTKSRDISYGLIEFVRSGVLEPFMEAVAIVPGTPHKLGCEGEIVGPQSIPEPIRDERLVPSTFVLHTWKPKGLPNYRQALGL</sequence>
<dbReference type="InterPro" id="IPR057003">
    <property type="entry name" value="Phage_tail_terminator_2"/>
</dbReference>
<dbReference type="Pfam" id="PF23841">
    <property type="entry name" value="Phage_tail_terminator_2"/>
    <property type="match status" value="1"/>
</dbReference>
<proteinExistence type="predicted"/>
<dbReference type="Proteomes" id="UP000037962">
    <property type="component" value="Unassembled WGS sequence"/>
</dbReference>
<evidence type="ECO:0000313" key="1">
    <source>
        <dbReference type="EMBL" id="KPG14482.1"/>
    </source>
</evidence>
<dbReference type="EMBL" id="LJFS01000027">
    <property type="protein sequence ID" value="KPG30192.1"/>
    <property type="molecule type" value="Genomic_DNA"/>
</dbReference>
<keyword evidence="4" id="KW-1185">Reference proteome</keyword>
<evidence type="ECO:0000313" key="4">
    <source>
        <dbReference type="Proteomes" id="UP000037962"/>
    </source>
</evidence>
<evidence type="ECO:0000313" key="3">
    <source>
        <dbReference type="Proteomes" id="UP000037843"/>
    </source>
</evidence>
<dbReference type="AlphaFoldDB" id="A0A7V8LR86"/>
<accession>A0A7V8LR86</accession>
<dbReference type="Proteomes" id="UP000037843">
    <property type="component" value="Unassembled WGS sequence"/>
</dbReference>
<gene>
    <name evidence="1" type="ORF">AN908_08120</name>
    <name evidence="2" type="ORF">AN912_19280</name>
</gene>
<evidence type="ECO:0000313" key="2">
    <source>
        <dbReference type="EMBL" id="KPG30192.1"/>
    </source>
</evidence>
<organism evidence="1 3">
    <name type="scientific">Mycobacteroides immunogenum</name>
    <dbReference type="NCBI Taxonomy" id="83262"/>
    <lineage>
        <taxon>Bacteria</taxon>
        <taxon>Bacillati</taxon>
        <taxon>Actinomycetota</taxon>
        <taxon>Actinomycetes</taxon>
        <taxon>Mycobacteriales</taxon>
        <taxon>Mycobacteriaceae</taxon>
        <taxon>Mycobacteroides</taxon>
    </lineage>
</organism>
<dbReference type="EMBL" id="LJFO01000003">
    <property type="protein sequence ID" value="KPG14482.1"/>
    <property type="molecule type" value="Genomic_DNA"/>
</dbReference>
<comment type="caution">
    <text evidence="1">The sequence shown here is derived from an EMBL/GenBank/DDBJ whole genome shotgun (WGS) entry which is preliminary data.</text>
</comment>
<protein>
    <submittedName>
        <fullName evidence="1">Uncharacterized protein</fullName>
    </submittedName>
</protein>